<name>A0A3E1K6A6_9GAMM</name>
<dbReference type="OrthoDB" id="2313602at2"/>
<organism evidence="5 6">
    <name type="scientific">Wenzhouxiangella sediminis</name>
    <dbReference type="NCBI Taxonomy" id="1792836"/>
    <lineage>
        <taxon>Bacteria</taxon>
        <taxon>Pseudomonadati</taxon>
        <taxon>Pseudomonadota</taxon>
        <taxon>Gammaproteobacteria</taxon>
        <taxon>Chromatiales</taxon>
        <taxon>Wenzhouxiangellaceae</taxon>
        <taxon>Wenzhouxiangella</taxon>
    </lineage>
</organism>
<evidence type="ECO:0000313" key="6">
    <source>
        <dbReference type="Proteomes" id="UP000260351"/>
    </source>
</evidence>
<dbReference type="Proteomes" id="UP000260351">
    <property type="component" value="Unassembled WGS sequence"/>
</dbReference>
<evidence type="ECO:0000313" key="5">
    <source>
        <dbReference type="EMBL" id="RFF29549.1"/>
    </source>
</evidence>
<accession>A0A3E1K6A6</accession>
<evidence type="ECO:0000256" key="1">
    <source>
        <dbReference type="ARBA" id="ARBA00005104"/>
    </source>
</evidence>
<dbReference type="PANTHER" id="PTHR38011:SF7">
    <property type="entry name" value="2,5-DIAMINO-6-RIBOSYLAMINO-4(3H)-PYRIMIDINONE 5'-PHOSPHATE REDUCTASE"/>
    <property type="match status" value="1"/>
</dbReference>
<reference evidence="5 6" key="1">
    <citation type="submission" date="2018-08" db="EMBL/GenBank/DDBJ databases">
        <title>Wenzhouxiangella salilacus sp. nov., a novel bacterium isolated from a saline lake in Xinjiang Province, China.</title>
        <authorList>
            <person name="Han S."/>
        </authorList>
    </citation>
    <scope>NUCLEOTIDE SEQUENCE [LARGE SCALE GENOMIC DNA]</scope>
    <source>
        <strain evidence="5 6">XDB06</strain>
    </source>
</reference>
<dbReference type="InterPro" id="IPR002734">
    <property type="entry name" value="RibDG_C"/>
</dbReference>
<comment type="caution">
    <text evidence="5">The sequence shown here is derived from an EMBL/GenBank/DDBJ whole genome shotgun (WGS) entry which is preliminary data.</text>
</comment>
<evidence type="ECO:0000256" key="3">
    <source>
        <dbReference type="ARBA" id="ARBA00023002"/>
    </source>
</evidence>
<dbReference type="Pfam" id="PF01872">
    <property type="entry name" value="RibD_C"/>
    <property type="match status" value="1"/>
</dbReference>
<keyword evidence="6" id="KW-1185">Reference proteome</keyword>
<dbReference type="EMBL" id="QUZK01000046">
    <property type="protein sequence ID" value="RFF29549.1"/>
    <property type="molecule type" value="Genomic_DNA"/>
</dbReference>
<dbReference type="InterPro" id="IPR050765">
    <property type="entry name" value="Riboflavin_Biosynth_HTPR"/>
</dbReference>
<dbReference type="InterPro" id="IPR024072">
    <property type="entry name" value="DHFR-like_dom_sf"/>
</dbReference>
<dbReference type="GO" id="GO:0008703">
    <property type="term" value="F:5-amino-6-(5-phosphoribosylamino)uracil reductase activity"/>
    <property type="evidence" value="ECO:0007669"/>
    <property type="project" value="InterPro"/>
</dbReference>
<sequence>MPGVRLQLHRSGDWQADTALDDSAAALLDVLGPIATAERIVVAQLGQSLDGRIATRTGHSQYINGPVALAHLHRLRALVDAVLVGAGTACADLPQLTVRNVTGPNPVPVIVDPRARVDAVGPLFEEGSGPHRVLQLIADDAAPSPAPAHVERVRLPLDRGRFSPASILDALAERGLQRLLVEGGADTVSGFMHADALDRIHLLIAPLIIGSGRNGLDLPAIDRLDEARRPRIRTFRLEDELLVDVILREPALD</sequence>
<dbReference type="AlphaFoldDB" id="A0A3E1K6A6"/>
<feature type="domain" description="Bacterial bifunctional deaminase-reductase C-terminal" evidence="4">
    <location>
        <begin position="40"/>
        <end position="217"/>
    </location>
</feature>
<evidence type="ECO:0000259" key="4">
    <source>
        <dbReference type="Pfam" id="PF01872"/>
    </source>
</evidence>
<dbReference type="PANTHER" id="PTHR38011">
    <property type="entry name" value="DIHYDROFOLATE REDUCTASE FAMILY PROTEIN (AFU_ORTHOLOGUE AFUA_8G06820)"/>
    <property type="match status" value="1"/>
</dbReference>
<proteinExistence type="predicted"/>
<dbReference type="Gene3D" id="3.40.430.10">
    <property type="entry name" value="Dihydrofolate Reductase, subunit A"/>
    <property type="match status" value="1"/>
</dbReference>
<dbReference type="SUPFAM" id="SSF53597">
    <property type="entry name" value="Dihydrofolate reductase-like"/>
    <property type="match status" value="1"/>
</dbReference>
<keyword evidence="2" id="KW-0521">NADP</keyword>
<evidence type="ECO:0000256" key="2">
    <source>
        <dbReference type="ARBA" id="ARBA00022857"/>
    </source>
</evidence>
<protein>
    <submittedName>
        <fullName evidence="5">RibD family protein</fullName>
    </submittedName>
</protein>
<comment type="pathway">
    <text evidence="1">Cofactor biosynthesis; riboflavin biosynthesis.</text>
</comment>
<dbReference type="GO" id="GO:0009231">
    <property type="term" value="P:riboflavin biosynthetic process"/>
    <property type="evidence" value="ECO:0007669"/>
    <property type="project" value="InterPro"/>
</dbReference>
<keyword evidence="3" id="KW-0560">Oxidoreductase</keyword>
<gene>
    <name evidence="5" type="ORF">DZC52_12870</name>
</gene>